<reference evidence="3 4" key="1">
    <citation type="submission" date="2018-01" db="EMBL/GenBank/DDBJ databases">
        <title>Cryobacterium sp. nov., from glaciers in China.</title>
        <authorList>
            <person name="Liu Q."/>
            <person name="Xin Y.-H."/>
        </authorList>
    </citation>
    <scope>NUCLEOTIDE SEQUENCE [LARGE SCALE GENOMIC DNA]</scope>
    <source>
        <strain evidence="3 4">TMN-42</strain>
    </source>
</reference>
<gene>
    <name evidence="3" type="ORF">C3B61_07265</name>
</gene>
<sequence length="167" mass="16723">MPTVGAAPPAGAPAVAPPGAAPVLSIPAFVPTFPGSPPPRTPLPAVAPQRAAASQAASVWQLTLADGQTIPVTGSLVLGRDPAPVTRRAATMVSVIDPARSVSKSHALVELVDGELWVTDLHSTNGVTVGDVHGERTPVNPGVRTAMGAGVSLSLGEFAVQVSRPDA</sequence>
<evidence type="ECO:0000313" key="3">
    <source>
        <dbReference type="EMBL" id="POH67682.1"/>
    </source>
</evidence>
<proteinExistence type="predicted"/>
<organism evidence="3 4">
    <name type="scientific">Cryobacterium zongtaii</name>
    <dbReference type="NCBI Taxonomy" id="1259217"/>
    <lineage>
        <taxon>Bacteria</taxon>
        <taxon>Bacillati</taxon>
        <taxon>Actinomycetota</taxon>
        <taxon>Actinomycetes</taxon>
        <taxon>Micrococcales</taxon>
        <taxon>Microbacteriaceae</taxon>
        <taxon>Cryobacterium</taxon>
    </lineage>
</organism>
<dbReference type="Gene3D" id="2.60.200.20">
    <property type="match status" value="1"/>
</dbReference>
<dbReference type="InterPro" id="IPR000253">
    <property type="entry name" value="FHA_dom"/>
</dbReference>
<dbReference type="EMBL" id="PPXD01000007">
    <property type="protein sequence ID" value="POH67682.1"/>
    <property type="molecule type" value="Genomic_DNA"/>
</dbReference>
<dbReference type="Proteomes" id="UP000237340">
    <property type="component" value="Unassembled WGS sequence"/>
</dbReference>
<evidence type="ECO:0000256" key="1">
    <source>
        <dbReference type="ARBA" id="ARBA00022553"/>
    </source>
</evidence>
<keyword evidence="1" id="KW-0597">Phosphoprotein</keyword>
<dbReference type="PROSITE" id="PS50006">
    <property type="entry name" value="FHA_DOMAIN"/>
    <property type="match status" value="1"/>
</dbReference>
<name>A0A2S3ZJA0_9MICO</name>
<dbReference type="AlphaFoldDB" id="A0A2S3ZJA0"/>
<keyword evidence="4" id="KW-1185">Reference proteome</keyword>
<dbReference type="SUPFAM" id="SSF49879">
    <property type="entry name" value="SMAD/FHA domain"/>
    <property type="match status" value="1"/>
</dbReference>
<evidence type="ECO:0000313" key="4">
    <source>
        <dbReference type="Proteomes" id="UP000237340"/>
    </source>
</evidence>
<dbReference type="CDD" id="cd00060">
    <property type="entry name" value="FHA"/>
    <property type="match status" value="1"/>
</dbReference>
<dbReference type="Pfam" id="PF00498">
    <property type="entry name" value="FHA"/>
    <property type="match status" value="1"/>
</dbReference>
<dbReference type="InterPro" id="IPR008984">
    <property type="entry name" value="SMAD_FHA_dom_sf"/>
</dbReference>
<comment type="caution">
    <text evidence="3">The sequence shown here is derived from an EMBL/GenBank/DDBJ whole genome shotgun (WGS) entry which is preliminary data.</text>
</comment>
<accession>A0A2S3ZJA0</accession>
<evidence type="ECO:0000259" key="2">
    <source>
        <dbReference type="PROSITE" id="PS50006"/>
    </source>
</evidence>
<feature type="domain" description="FHA" evidence="2">
    <location>
        <begin position="76"/>
        <end position="134"/>
    </location>
</feature>
<protein>
    <recommendedName>
        <fullName evidence="2">FHA domain-containing protein</fullName>
    </recommendedName>
</protein>